<evidence type="ECO:0000313" key="3">
    <source>
        <dbReference type="EMBL" id="NER27048.1"/>
    </source>
</evidence>
<accession>A0A6B3ND26</accession>
<keyword evidence="2" id="KW-0812">Transmembrane</keyword>
<dbReference type="NCBIfam" id="NF038301">
    <property type="entry name" value="EPS_HpsA"/>
    <property type="match status" value="1"/>
</dbReference>
<reference evidence="3" key="1">
    <citation type="submission" date="2019-11" db="EMBL/GenBank/DDBJ databases">
        <title>Genomic insights into an expanded diversity of filamentous marine cyanobacteria reveals the extraordinary biosynthetic potential of Moorea and Okeania.</title>
        <authorList>
            <person name="Ferreira Leao T."/>
            <person name="Wang M."/>
            <person name="Moss N."/>
            <person name="Da Silva R."/>
            <person name="Sanders J."/>
            <person name="Nurk S."/>
            <person name="Gurevich A."/>
            <person name="Humphrey G."/>
            <person name="Reher R."/>
            <person name="Zhu Q."/>
            <person name="Belda-Ferre P."/>
            <person name="Glukhov E."/>
            <person name="Rex R."/>
            <person name="Dorrestein P.C."/>
            <person name="Knight R."/>
            <person name="Pevzner P."/>
            <person name="Gerwick W.H."/>
            <person name="Gerwick L."/>
        </authorList>
    </citation>
    <scope>NUCLEOTIDE SEQUENCE</scope>
    <source>
        <strain evidence="3">SIO1C4</strain>
    </source>
</reference>
<dbReference type="InterPro" id="IPR049774">
    <property type="entry name" value="EPS_HpsA-like"/>
</dbReference>
<organism evidence="3">
    <name type="scientific">Symploca sp. SIO1C4</name>
    <dbReference type="NCBI Taxonomy" id="2607765"/>
    <lineage>
        <taxon>Bacteria</taxon>
        <taxon>Bacillati</taxon>
        <taxon>Cyanobacteriota</taxon>
        <taxon>Cyanophyceae</taxon>
        <taxon>Coleofasciculales</taxon>
        <taxon>Coleofasciculaceae</taxon>
        <taxon>Symploca</taxon>
    </lineage>
</organism>
<sequence>MSTRRLVKSFQKLFKLIGKLSRAITKALMKWLLRSLLVLGKRRSLARAGFVLPTVTMVTLVVVLLTTAILIRSFDRAKNASNFRVNRAVLAAATPAIDRAKAKIEAVFKDPTLPRSTPSDTALYSAFRNNTYTFGDETRLKLAYDFGDGAGGSTPNIQIDTNTPQLEQDETLNTAWRFPVDTDNNGLYDSYTLYSINFRSPTRDRNNRFNRDRSPLDARTPPMDQGQVGGRCAAAVGNSASLVGDTDWYKSGSNLKKSFFVFVATVPITGDPPPNDVQGKGFESYRGNQGFSGLEYQMDKSIVPLTNNAVWFEDDIEISNIGGDFRLNGRVFTNSNLLVRGAFGNFVEFFQVSSPASCYYEQENAKILVGGNVADDGIEPVDQQSRIEVHLFNGAGLPPEEPRFPNGLTTTDEDGGENVAYNTLAYAERLSAMVDAAMAFVDPATLNNEDAIANVNEYPQQVKDRFEGRFRDTEGETILKEELENYFRERTRRVPYAEVDFGGDAFGGVNENAPFGATDPVRPPDEWMLIDNTGLNLQYLRATEPDLQQGEIEEFEGDRILVGNNLPDRWYKGDGEFAEEGEEQLIEGQNWTKPRNEQRYRTSQIETQPDLGNIERNGFWEQEAAKLPGQNENTGGLRIITGAGVYGYPGSTIEALNTFDTTNPANPSFLPELNDLNVANFPDNLTQISGAFDTGLLADPIANALDVNVNTLLAGAIEIPESDLLTAPFTLVWPDTMPMSQLDNPETVPEDPSNPGALGTIPNDSDTIQIEGNESTQMPDLRMRATAVYHYADNAGIEQVPIACVSSYLDPTNATTARNPQIELINNQQLPDVSGGIDTDGNEQIDYLANGLDLGAFPTPQPTFAEGAKSNNGVSYGAPYTGARDYGAYQAELEQQASMMFPNGRLANRSLYDALRKAPADLTLTDYSAIDSTVCALQILDGTLTPNDSVIPHGAIKEAAFLDGRQVKSLKAVPDNYAGIINDAIDTQNENEYLTHIASLSRDVINTNDIDGNGNPADATDYDLQLEQRQPLEIRVTEIDLNLLRQTQIATRIGTPVNTSANDPNNNQEYLIPNSGIIYASRDDALLDLSAVEDDPGTADVDESLFPDLGNLTAEATLVSREDFKLDPTRRPNGIRLINSANLAREDFDRIAEKGLILVSNLPVYVKGDFNVHDYQEFEEELNAGTWINFYNRNDLDDRFACRPGRPGCNPNQGDNWRPATIISDAVTLLSGGLDEDGNYQLGFKDGFRIDGDYDLRNNAGNSLAQARLEQGFWFNNFVTSADWDVGITAGVPNGFPDDDNRTSYLTNGVTPIQRRAPFPEYLMEVCIQVPISACGPGDWFLDPVTNLTASDAVGQVFNLTIHTAGTTAVPAARPTLANPTLPDLRGFPRRVAFRRNVNDLIIQGAQQLPVPLGIDETTGNIEEFPYAATAATTALPRIAGDGAPPEQSLWFFTTSYDNTANPNNPGFISFNNDLPLYIQQMPTNPDGTINLEGQPLLAPVLQIHSPEGEPSNNPEDAFTGYIEEQWLQVAAPSVDPGANGENTVFNAAFVSGDTPSRPGESGGGLHNFVRFLENWNSVRDDKEVAARAASISGSFIQTRRSAYATAPIKAIDQKDDLDTALFYDNNDYIHDLIGFRYSGGAFLAKSPFYMAPTREWGFDVALLTQLPDLFAQQFTSDDDTLPQEFFREVGRDDPWIETLLCAGAADDRFGIATGVAFSERAVPNPPQNCPDIPEN</sequence>
<feature type="transmembrane region" description="Helical" evidence="2">
    <location>
        <begin position="50"/>
        <end position="71"/>
    </location>
</feature>
<feature type="compositionally biased region" description="Basic and acidic residues" evidence="1">
    <location>
        <begin position="204"/>
        <end position="216"/>
    </location>
</feature>
<name>A0A6B3ND26_9CYAN</name>
<protein>
    <submittedName>
        <fullName evidence="3">Uncharacterized protein</fullName>
    </submittedName>
</protein>
<comment type="caution">
    <text evidence="3">The sequence shown here is derived from an EMBL/GenBank/DDBJ whole genome shotgun (WGS) entry which is preliminary data.</text>
</comment>
<dbReference type="EMBL" id="JAAHFQ010000067">
    <property type="protein sequence ID" value="NER27048.1"/>
    <property type="molecule type" value="Genomic_DNA"/>
</dbReference>
<gene>
    <name evidence="3" type="ORF">F6J89_05290</name>
</gene>
<proteinExistence type="predicted"/>
<feature type="region of interest" description="Disordered" evidence="1">
    <location>
        <begin position="204"/>
        <end position="228"/>
    </location>
</feature>
<keyword evidence="2" id="KW-1133">Transmembrane helix</keyword>
<keyword evidence="2" id="KW-0472">Membrane</keyword>
<feature type="region of interest" description="Disordered" evidence="1">
    <location>
        <begin position="743"/>
        <end position="768"/>
    </location>
</feature>
<evidence type="ECO:0000256" key="2">
    <source>
        <dbReference type="SAM" id="Phobius"/>
    </source>
</evidence>
<evidence type="ECO:0000256" key="1">
    <source>
        <dbReference type="SAM" id="MobiDB-lite"/>
    </source>
</evidence>